<dbReference type="Proteomes" id="UP000317243">
    <property type="component" value="Unassembled WGS sequence"/>
</dbReference>
<comment type="similarity">
    <text evidence="4">Belongs to the CsrA/RsmA family.</text>
</comment>
<dbReference type="Gene3D" id="2.60.40.4380">
    <property type="entry name" value="Translational regulator CsrA"/>
    <property type="match status" value="1"/>
</dbReference>
<dbReference type="AlphaFoldDB" id="A0A5C5X752"/>
<proteinExistence type="inferred from homology"/>
<dbReference type="EMBL" id="SIHI01000001">
    <property type="protein sequence ID" value="TWT57852.1"/>
    <property type="molecule type" value="Genomic_DNA"/>
</dbReference>
<gene>
    <name evidence="4" type="primary">csrA</name>
    <name evidence="6" type="ORF">KOR42_12190</name>
</gene>
<keyword evidence="4" id="KW-0678">Repressor</keyword>
<feature type="compositionally biased region" description="Polar residues" evidence="5">
    <location>
        <begin position="57"/>
        <end position="67"/>
    </location>
</feature>
<evidence type="ECO:0000256" key="1">
    <source>
        <dbReference type="ARBA" id="ARBA00022490"/>
    </source>
</evidence>
<keyword evidence="1 4" id="KW-0963">Cytoplasm</keyword>
<evidence type="ECO:0000256" key="5">
    <source>
        <dbReference type="SAM" id="MobiDB-lite"/>
    </source>
</evidence>
<dbReference type="RefSeq" id="WP_146507851.1">
    <property type="nucleotide sequence ID" value="NZ_SIHI01000001.1"/>
</dbReference>
<accession>A0A5C5X752</accession>
<dbReference type="GO" id="GO:0048027">
    <property type="term" value="F:mRNA 5'-UTR binding"/>
    <property type="evidence" value="ECO:0007669"/>
    <property type="project" value="UniProtKB-UniRule"/>
</dbReference>
<evidence type="ECO:0000256" key="4">
    <source>
        <dbReference type="HAMAP-Rule" id="MF_00167"/>
    </source>
</evidence>
<dbReference type="InterPro" id="IPR036107">
    <property type="entry name" value="CsrA_sf"/>
</dbReference>
<evidence type="ECO:0000256" key="2">
    <source>
        <dbReference type="ARBA" id="ARBA00022845"/>
    </source>
</evidence>
<dbReference type="GO" id="GO:1902208">
    <property type="term" value="P:regulation of bacterial-type flagellum assembly"/>
    <property type="evidence" value="ECO:0007669"/>
    <property type="project" value="UniProtKB-UniRule"/>
</dbReference>
<protein>
    <recommendedName>
        <fullName evidence="4">Translational regulator CsrA</fullName>
    </recommendedName>
</protein>
<dbReference type="Pfam" id="PF02599">
    <property type="entry name" value="CsrA"/>
    <property type="match status" value="1"/>
</dbReference>
<comment type="caution">
    <text evidence="6">The sequence shown here is derived from an EMBL/GenBank/DDBJ whole genome shotgun (WGS) entry which is preliminary data.</text>
</comment>
<dbReference type="OrthoDB" id="289081at2"/>
<dbReference type="InterPro" id="IPR003751">
    <property type="entry name" value="CsrA"/>
</dbReference>
<dbReference type="PANTHER" id="PTHR34984:SF1">
    <property type="entry name" value="CARBON STORAGE REGULATOR"/>
    <property type="match status" value="1"/>
</dbReference>
<keyword evidence="3 4" id="KW-0694">RNA-binding</keyword>
<dbReference type="PANTHER" id="PTHR34984">
    <property type="entry name" value="CARBON STORAGE REGULATOR"/>
    <property type="match status" value="1"/>
</dbReference>
<evidence type="ECO:0000313" key="6">
    <source>
        <dbReference type="EMBL" id="TWT57852.1"/>
    </source>
</evidence>
<sequence>MLVLTRKKGEEIHIGDEIVIKVSELSGNRVKLCIDAPEVMRILRGEVAERMNAQADAVSSDQTSGKSSARFVSAS</sequence>
<dbReference type="GO" id="GO:0006402">
    <property type="term" value="P:mRNA catabolic process"/>
    <property type="evidence" value="ECO:0007669"/>
    <property type="project" value="InterPro"/>
</dbReference>
<dbReference type="HAMAP" id="MF_00167">
    <property type="entry name" value="CsrA"/>
    <property type="match status" value="1"/>
</dbReference>
<comment type="subunit">
    <text evidence="4">Homodimer; the beta-strands of each monomer intercalate to form a hydrophobic core, while the alpha-helices form wings that extend away from the core.</text>
</comment>
<evidence type="ECO:0000256" key="3">
    <source>
        <dbReference type="ARBA" id="ARBA00022884"/>
    </source>
</evidence>
<dbReference type="GO" id="GO:0005829">
    <property type="term" value="C:cytosol"/>
    <property type="evidence" value="ECO:0007669"/>
    <property type="project" value="TreeGrafter"/>
</dbReference>
<feature type="region of interest" description="Disordered" evidence="5">
    <location>
        <begin position="54"/>
        <end position="75"/>
    </location>
</feature>
<dbReference type="GO" id="GO:0045947">
    <property type="term" value="P:negative regulation of translational initiation"/>
    <property type="evidence" value="ECO:0007669"/>
    <property type="project" value="UniProtKB-UniRule"/>
</dbReference>
<reference evidence="6 7" key="1">
    <citation type="submission" date="2019-02" db="EMBL/GenBank/DDBJ databases">
        <title>Deep-cultivation of Planctomycetes and their phenomic and genomic characterization uncovers novel biology.</title>
        <authorList>
            <person name="Wiegand S."/>
            <person name="Jogler M."/>
            <person name="Boedeker C."/>
            <person name="Pinto D."/>
            <person name="Vollmers J."/>
            <person name="Rivas-Marin E."/>
            <person name="Kohn T."/>
            <person name="Peeters S.H."/>
            <person name="Heuer A."/>
            <person name="Rast P."/>
            <person name="Oberbeckmann S."/>
            <person name="Bunk B."/>
            <person name="Jeske O."/>
            <person name="Meyerdierks A."/>
            <person name="Storesund J.E."/>
            <person name="Kallscheuer N."/>
            <person name="Luecker S."/>
            <person name="Lage O.M."/>
            <person name="Pohl T."/>
            <person name="Merkel B.J."/>
            <person name="Hornburger P."/>
            <person name="Mueller R.-W."/>
            <person name="Bruemmer F."/>
            <person name="Labrenz M."/>
            <person name="Spormann A.M."/>
            <person name="Op Den Camp H."/>
            <person name="Overmann J."/>
            <person name="Amann R."/>
            <person name="Jetten M.S.M."/>
            <person name="Mascher T."/>
            <person name="Medema M.H."/>
            <person name="Devos D.P."/>
            <person name="Kaster A.-K."/>
            <person name="Ovreas L."/>
            <person name="Rohde M."/>
            <person name="Galperin M.Y."/>
            <person name="Jogler C."/>
        </authorList>
    </citation>
    <scope>NUCLEOTIDE SEQUENCE [LARGE SCALE GENOMIC DNA]</scope>
    <source>
        <strain evidence="6 7">KOR42</strain>
    </source>
</reference>
<comment type="function">
    <text evidence="4">A translational regulator that binds mRNA to regulate translation initiation and/or mRNA stability. Usually binds in the 5'-UTR at or near the Shine-Dalgarno sequence preventing ribosome-binding, thus repressing translation. Its main target seems to be the major flagellin gene, while its function is anatagonized by FliW.</text>
</comment>
<keyword evidence="2 4" id="KW-0810">Translation regulation</keyword>
<dbReference type="GO" id="GO:0006109">
    <property type="term" value="P:regulation of carbohydrate metabolic process"/>
    <property type="evidence" value="ECO:0007669"/>
    <property type="project" value="InterPro"/>
</dbReference>
<comment type="subcellular location">
    <subcellularLocation>
        <location evidence="4">Cytoplasm</location>
    </subcellularLocation>
</comment>
<dbReference type="SUPFAM" id="SSF117130">
    <property type="entry name" value="CsrA-like"/>
    <property type="match status" value="1"/>
</dbReference>
<keyword evidence="7" id="KW-1185">Reference proteome</keyword>
<name>A0A5C5X752_9PLAN</name>
<dbReference type="GO" id="GO:0044781">
    <property type="term" value="P:bacterial-type flagellum organization"/>
    <property type="evidence" value="ECO:0007669"/>
    <property type="project" value="UniProtKB-KW"/>
</dbReference>
<organism evidence="6 7">
    <name type="scientific">Thalassoglobus neptunius</name>
    <dbReference type="NCBI Taxonomy" id="1938619"/>
    <lineage>
        <taxon>Bacteria</taxon>
        <taxon>Pseudomonadati</taxon>
        <taxon>Planctomycetota</taxon>
        <taxon>Planctomycetia</taxon>
        <taxon>Planctomycetales</taxon>
        <taxon>Planctomycetaceae</taxon>
        <taxon>Thalassoglobus</taxon>
    </lineage>
</organism>
<evidence type="ECO:0000313" key="7">
    <source>
        <dbReference type="Proteomes" id="UP000317243"/>
    </source>
</evidence>
<keyword evidence="4" id="KW-1005">Bacterial flagellum biogenesis</keyword>